<keyword evidence="1" id="KW-0812">Transmembrane</keyword>
<sequence>MKKETYKKMIQEVSETPFLLKGVVYSDKVLTKVSYALYPIFLIYLFASGKQGIYAYVAVPAVSFAAVSIFRYILCAPRPYEVFDTAPVIKKDTKGKSFPSRHVFSAFAVAASIFHFCRPLGTAFGILGLVLAAARVLGGVHFIKDVAAGCILGTVMTAAGFYFTTGSF</sequence>
<name>A0A9D1HFF9_9FIRM</name>
<organism evidence="3 4">
    <name type="scientific">Candidatus Allocopromorpha excrementavium</name>
    <dbReference type="NCBI Taxonomy" id="2840741"/>
    <lineage>
        <taxon>Bacteria</taxon>
        <taxon>Bacillati</taxon>
        <taxon>Bacillota</taxon>
        <taxon>Clostridia</taxon>
        <taxon>Eubacteriales</taxon>
        <taxon>Eubacteriaceae</taxon>
        <taxon>Eubacteriaceae incertae sedis</taxon>
        <taxon>Candidatus Allocopromorpha</taxon>
    </lineage>
</organism>
<dbReference type="Pfam" id="PF01569">
    <property type="entry name" value="PAP2"/>
    <property type="match status" value="1"/>
</dbReference>
<comment type="caution">
    <text evidence="3">The sequence shown here is derived from an EMBL/GenBank/DDBJ whole genome shotgun (WGS) entry which is preliminary data.</text>
</comment>
<feature type="transmembrane region" description="Helical" evidence="1">
    <location>
        <begin position="53"/>
        <end position="74"/>
    </location>
</feature>
<accession>A0A9D1HFF9</accession>
<gene>
    <name evidence="3" type="ORF">IAD12_06790</name>
</gene>
<keyword evidence="1" id="KW-0472">Membrane</keyword>
<reference evidence="3" key="1">
    <citation type="submission" date="2020-10" db="EMBL/GenBank/DDBJ databases">
        <authorList>
            <person name="Gilroy R."/>
        </authorList>
    </citation>
    <scope>NUCLEOTIDE SEQUENCE</scope>
    <source>
        <strain evidence="3">CHK176-22527</strain>
    </source>
</reference>
<evidence type="ECO:0000256" key="1">
    <source>
        <dbReference type="SAM" id="Phobius"/>
    </source>
</evidence>
<feature type="transmembrane region" description="Helical" evidence="1">
    <location>
        <begin position="146"/>
        <end position="164"/>
    </location>
</feature>
<dbReference type="InterPro" id="IPR000326">
    <property type="entry name" value="PAP2/HPO"/>
</dbReference>
<dbReference type="CDD" id="cd01610">
    <property type="entry name" value="PAP2_like"/>
    <property type="match status" value="1"/>
</dbReference>
<dbReference type="SMART" id="SM00014">
    <property type="entry name" value="acidPPc"/>
    <property type="match status" value="1"/>
</dbReference>
<dbReference type="InterPro" id="IPR036938">
    <property type="entry name" value="PAP2/HPO_sf"/>
</dbReference>
<dbReference type="Gene3D" id="1.20.144.10">
    <property type="entry name" value="Phosphatidic acid phosphatase type 2/haloperoxidase"/>
    <property type="match status" value="1"/>
</dbReference>
<keyword evidence="1" id="KW-1133">Transmembrane helix</keyword>
<feature type="transmembrane region" description="Helical" evidence="1">
    <location>
        <begin position="103"/>
        <end position="134"/>
    </location>
</feature>
<dbReference type="Proteomes" id="UP000824159">
    <property type="component" value="Unassembled WGS sequence"/>
</dbReference>
<evidence type="ECO:0000313" key="4">
    <source>
        <dbReference type="Proteomes" id="UP000824159"/>
    </source>
</evidence>
<feature type="domain" description="Phosphatidic acid phosphatase type 2/haloperoxidase" evidence="2">
    <location>
        <begin position="51"/>
        <end position="161"/>
    </location>
</feature>
<dbReference type="EMBL" id="DVLX01000083">
    <property type="protein sequence ID" value="HIT99942.1"/>
    <property type="molecule type" value="Genomic_DNA"/>
</dbReference>
<dbReference type="AlphaFoldDB" id="A0A9D1HFF9"/>
<reference evidence="3" key="2">
    <citation type="journal article" date="2021" name="PeerJ">
        <title>Extensive microbial diversity within the chicken gut microbiome revealed by metagenomics and culture.</title>
        <authorList>
            <person name="Gilroy R."/>
            <person name="Ravi A."/>
            <person name="Getino M."/>
            <person name="Pursley I."/>
            <person name="Horton D.L."/>
            <person name="Alikhan N.F."/>
            <person name="Baker D."/>
            <person name="Gharbi K."/>
            <person name="Hall N."/>
            <person name="Watson M."/>
            <person name="Adriaenssens E.M."/>
            <person name="Foster-Nyarko E."/>
            <person name="Jarju S."/>
            <person name="Secka A."/>
            <person name="Antonio M."/>
            <person name="Oren A."/>
            <person name="Chaudhuri R.R."/>
            <person name="La Ragione R."/>
            <person name="Hildebrand F."/>
            <person name="Pallen M.J."/>
        </authorList>
    </citation>
    <scope>NUCLEOTIDE SEQUENCE</scope>
    <source>
        <strain evidence="3">CHK176-22527</strain>
    </source>
</reference>
<evidence type="ECO:0000259" key="2">
    <source>
        <dbReference type="SMART" id="SM00014"/>
    </source>
</evidence>
<proteinExistence type="predicted"/>
<dbReference type="PANTHER" id="PTHR14969">
    <property type="entry name" value="SPHINGOSINE-1-PHOSPHATE PHOSPHOHYDROLASE"/>
    <property type="match status" value="1"/>
</dbReference>
<dbReference type="PANTHER" id="PTHR14969:SF13">
    <property type="entry name" value="AT30094P"/>
    <property type="match status" value="1"/>
</dbReference>
<evidence type="ECO:0000313" key="3">
    <source>
        <dbReference type="EMBL" id="HIT99942.1"/>
    </source>
</evidence>
<protein>
    <submittedName>
        <fullName evidence="3">Phosphatase PAP2 family protein</fullName>
    </submittedName>
</protein>
<dbReference type="SUPFAM" id="SSF48317">
    <property type="entry name" value="Acid phosphatase/Vanadium-dependent haloperoxidase"/>
    <property type="match status" value="1"/>
</dbReference>